<dbReference type="InterPro" id="IPR036412">
    <property type="entry name" value="HAD-like_sf"/>
</dbReference>
<dbReference type="RefSeq" id="WP_154455244.1">
    <property type="nucleotide sequence ID" value="NZ_VUNP01000030.1"/>
</dbReference>
<accession>A0A6N7WQK8</accession>
<dbReference type="SUPFAM" id="SSF56784">
    <property type="entry name" value="HAD-like"/>
    <property type="match status" value="1"/>
</dbReference>
<dbReference type="PROSITE" id="PS01229">
    <property type="entry name" value="COF_2"/>
    <property type="match status" value="1"/>
</dbReference>
<dbReference type="InterPro" id="IPR023214">
    <property type="entry name" value="HAD_sf"/>
</dbReference>
<dbReference type="PROSITE" id="PS01228">
    <property type="entry name" value="COF_1"/>
    <property type="match status" value="1"/>
</dbReference>
<dbReference type="SFLD" id="SFLDG01144">
    <property type="entry name" value="C2.B.4:_PGP_Like"/>
    <property type="match status" value="1"/>
</dbReference>
<proteinExistence type="predicted"/>
<dbReference type="SFLD" id="SFLDG01140">
    <property type="entry name" value="C2.B:_Phosphomannomutase_and_P"/>
    <property type="match status" value="1"/>
</dbReference>
<comment type="caution">
    <text evidence="1">The sequence shown here is derived from an EMBL/GenBank/DDBJ whole genome shotgun (WGS) entry which is preliminary data.</text>
</comment>
<gene>
    <name evidence="1" type="ORF">FYJ82_06980</name>
</gene>
<evidence type="ECO:0000313" key="2">
    <source>
        <dbReference type="Proteomes" id="UP000471052"/>
    </source>
</evidence>
<dbReference type="Gene3D" id="3.40.50.1000">
    <property type="entry name" value="HAD superfamily/HAD-like"/>
    <property type="match status" value="1"/>
</dbReference>
<dbReference type="PANTHER" id="PTHR10000:SF8">
    <property type="entry name" value="HAD SUPERFAMILY HYDROLASE-LIKE, TYPE 3"/>
    <property type="match status" value="1"/>
</dbReference>
<sequence>MIKLIAIDLDGTLLNSEKKIPKENISAIQAAAQAGVKIVLCTGRPKSGIVPYFEQLGLTDEEYIIMNNGCSIYNTKNWELMSYAQITNEELDQLQAAVRDFPEVYLTLTGEKHYYAVGDVVPELVQYDAGLVFDTAKAISLEAIKDSSEIIFQAMYMAKAPVLNPFQAAKEVDLAADFSVVRSQPYIFEAMPKGYTKAAALKALSEKLGFSPDDVMAIGDAANDLEMLQFATHSVAMGNATDEVKEICRYQTTVNDQAGVAKAIYDYVLKD</sequence>
<dbReference type="OrthoDB" id="9790031at2"/>
<protein>
    <submittedName>
        <fullName evidence="1">HAD family phosphatase</fullName>
    </submittedName>
</protein>
<dbReference type="PANTHER" id="PTHR10000">
    <property type="entry name" value="PHOSPHOSERINE PHOSPHATASE"/>
    <property type="match status" value="1"/>
</dbReference>
<dbReference type="AlphaFoldDB" id="A0A6N7WQK8"/>
<dbReference type="GO" id="GO:0016791">
    <property type="term" value="F:phosphatase activity"/>
    <property type="evidence" value="ECO:0007669"/>
    <property type="project" value="TreeGrafter"/>
</dbReference>
<dbReference type="Pfam" id="PF08282">
    <property type="entry name" value="Hydrolase_3"/>
    <property type="match status" value="1"/>
</dbReference>
<dbReference type="Gene3D" id="3.30.1240.10">
    <property type="match status" value="1"/>
</dbReference>
<dbReference type="GO" id="GO:0005829">
    <property type="term" value="C:cytosol"/>
    <property type="evidence" value="ECO:0007669"/>
    <property type="project" value="TreeGrafter"/>
</dbReference>
<reference evidence="1 2" key="1">
    <citation type="submission" date="2019-08" db="EMBL/GenBank/DDBJ databases">
        <title>In-depth cultivation of the pig gut microbiome towards novel bacterial diversity and tailored functional studies.</title>
        <authorList>
            <person name="Wylensek D."/>
            <person name="Hitch T.C.A."/>
            <person name="Clavel T."/>
        </authorList>
    </citation>
    <scope>NUCLEOTIDE SEQUENCE [LARGE SCALE GENOMIC DNA]</scope>
    <source>
        <strain evidence="1 2">BL-178-WT-3A</strain>
    </source>
</reference>
<dbReference type="InterPro" id="IPR000150">
    <property type="entry name" value="Cof"/>
</dbReference>
<dbReference type="InterPro" id="IPR006379">
    <property type="entry name" value="HAD-SF_hydro_IIB"/>
</dbReference>
<dbReference type="CDD" id="cd07516">
    <property type="entry name" value="HAD_Pase"/>
    <property type="match status" value="1"/>
</dbReference>
<dbReference type="SFLD" id="SFLDS00003">
    <property type="entry name" value="Haloacid_Dehalogenase"/>
    <property type="match status" value="1"/>
</dbReference>
<dbReference type="GO" id="GO:0000287">
    <property type="term" value="F:magnesium ion binding"/>
    <property type="evidence" value="ECO:0007669"/>
    <property type="project" value="TreeGrafter"/>
</dbReference>
<dbReference type="NCBIfam" id="TIGR01484">
    <property type="entry name" value="HAD-SF-IIB"/>
    <property type="match status" value="1"/>
</dbReference>
<dbReference type="Proteomes" id="UP000471052">
    <property type="component" value="Unassembled WGS sequence"/>
</dbReference>
<evidence type="ECO:0000313" key="1">
    <source>
        <dbReference type="EMBL" id="MST54125.1"/>
    </source>
</evidence>
<dbReference type="EMBL" id="VUNP01000030">
    <property type="protein sequence ID" value="MST54125.1"/>
    <property type="molecule type" value="Genomic_DNA"/>
</dbReference>
<dbReference type="NCBIfam" id="TIGR00099">
    <property type="entry name" value="Cof-subfamily"/>
    <property type="match status" value="1"/>
</dbReference>
<name>A0A6N7WQK8_STRAY</name>
<organism evidence="1 2">
    <name type="scientific">Streptococcus alactolyticus</name>
    <dbReference type="NCBI Taxonomy" id="29389"/>
    <lineage>
        <taxon>Bacteria</taxon>
        <taxon>Bacillati</taxon>
        <taxon>Bacillota</taxon>
        <taxon>Bacilli</taxon>
        <taxon>Lactobacillales</taxon>
        <taxon>Streptococcaceae</taxon>
        <taxon>Streptococcus</taxon>
    </lineage>
</organism>